<dbReference type="InterPro" id="IPR001245">
    <property type="entry name" value="Ser-Thr/Tyr_kinase_cat_dom"/>
</dbReference>
<evidence type="ECO:0000313" key="10">
    <source>
        <dbReference type="Proteomes" id="UP001370490"/>
    </source>
</evidence>
<keyword evidence="10" id="KW-1185">Reference proteome</keyword>
<dbReference type="PROSITE" id="PS51473">
    <property type="entry name" value="GNK2"/>
    <property type="match status" value="1"/>
</dbReference>
<organism evidence="9 10">
    <name type="scientific">Dillenia turbinata</name>
    <dbReference type="NCBI Taxonomy" id="194707"/>
    <lineage>
        <taxon>Eukaryota</taxon>
        <taxon>Viridiplantae</taxon>
        <taxon>Streptophyta</taxon>
        <taxon>Embryophyta</taxon>
        <taxon>Tracheophyta</taxon>
        <taxon>Spermatophyta</taxon>
        <taxon>Magnoliopsida</taxon>
        <taxon>eudicotyledons</taxon>
        <taxon>Gunneridae</taxon>
        <taxon>Pentapetalae</taxon>
        <taxon>Dilleniales</taxon>
        <taxon>Dilleniaceae</taxon>
        <taxon>Dillenia</taxon>
    </lineage>
</organism>
<evidence type="ECO:0000256" key="3">
    <source>
        <dbReference type="ARBA" id="ARBA00022741"/>
    </source>
</evidence>
<comment type="caution">
    <text evidence="9">The sequence shown here is derived from an EMBL/GenBank/DDBJ whole genome shotgun (WGS) entry which is preliminary data.</text>
</comment>
<protein>
    <submittedName>
        <fullName evidence="9">Gnk2-homologous domain</fullName>
    </submittedName>
</protein>
<reference evidence="9 10" key="1">
    <citation type="submission" date="2023-12" db="EMBL/GenBank/DDBJ databases">
        <title>A high-quality genome assembly for Dillenia turbinata (Dilleniales).</title>
        <authorList>
            <person name="Chanderbali A."/>
        </authorList>
    </citation>
    <scope>NUCLEOTIDE SEQUENCE [LARGE SCALE GENOMIC DNA]</scope>
    <source>
        <strain evidence="9">LSX21</strain>
        <tissue evidence="9">Leaf</tissue>
    </source>
</reference>
<evidence type="ECO:0000256" key="5">
    <source>
        <dbReference type="ARBA" id="ARBA00022840"/>
    </source>
</evidence>
<dbReference type="PANTHER" id="PTHR27002">
    <property type="entry name" value="RECEPTOR-LIKE SERINE/THREONINE-PROTEIN KINASE SD1-8"/>
    <property type="match status" value="1"/>
</dbReference>
<evidence type="ECO:0000313" key="9">
    <source>
        <dbReference type="EMBL" id="KAK6932402.1"/>
    </source>
</evidence>
<evidence type="ECO:0000256" key="4">
    <source>
        <dbReference type="ARBA" id="ARBA00022777"/>
    </source>
</evidence>
<dbReference type="SUPFAM" id="SSF56112">
    <property type="entry name" value="Protein kinase-like (PK-like)"/>
    <property type="match status" value="1"/>
</dbReference>
<dbReference type="AlphaFoldDB" id="A0AAN8ZC39"/>
<dbReference type="Pfam" id="PF01657">
    <property type="entry name" value="Stress-antifung"/>
    <property type="match status" value="1"/>
</dbReference>
<dbReference type="FunFam" id="3.30.200.20:FF:000924">
    <property type="entry name" value="Uncharacterized protein"/>
    <property type="match status" value="1"/>
</dbReference>
<dbReference type="InterPro" id="IPR011009">
    <property type="entry name" value="Kinase-like_dom_sf"/>
</dbReference>
<accession>A0AAN8ZC39</accession>
<keyword evidence="6" id="KW-0675">Receptor</keyword>
<keyword evidence="2" id="KW-0808">Transferase</keyword>
<evidence type="ECO:0000256" key="6">
    <source>
        <dbReference type="ARBA" id="ARBA00023170"/>
    </source>
</evidence>
<dbReference type="Gene3D" id="1.10.510.10">
    <property type="entry name" value="Transferase(Phosphotransferase) domain 1"/>
    <property type="match status" value="1"/>
</dbReference>
<dbReference type="PANTHER" id="PTHR27002:SF1073">
    <property type="entry name" value="CYSTEINE-RICH RECEPTOR-LIKE PROTEIN KINASE 29"/>
    <property type="match status" value="1"/>
</dbReference>
<sequence>MSLLPTLCCLICFTFILIFFPNPATSQYCDGLNFTANDTYGQNRDIALTDLYSNVTSGVYFYTATVGEDPDIVYALALCRGDYSAQGRLPCGQEIAVKRLSANSVQGEEEFKNEVLLVAKLHHRNLVRLLGFCLDDKERLLIYEYLPNKSLDHGYMAPEYAVHGHFSVKSDVYSFGVLVLEIVSGQKNNCFIVGEGREHLLSFAWRNWREGTALNLVDPAISNAPGNEIMRYIHIGLLCVQENVASRPTMASIVLMLNSYSTTLPVPSRPAFLRHSTVSPSTVSPDSQAHDILAGEGARDTINEPSIAELQPRKNMWVQVSGAV</sequence>
<dbReference type="InterPro" id="IPR002902">
    <property type="entry name" value="GNK2"/>
</dbReference>
<evidence type="ECO:0000256" key="2">
    <source>
        <dbReference type="ARBA" id="ARBA00022679"/>
    </source>
</evidence>
<evidence type="ECO:0000256" key="7">
    <source>
        <dbReference type="SAM" id="SignalP"/>
    </source>
</evidence>
<keyword evidence="3" id="KW-0547">Nucleotide-binding</keyword>
<keyword evidence="7" id="KW-0732">Signal</keyword>
<gene>
    <name evidence="9" type="ORF">RJ641_002026</name>
</gene>
<dbReference type="EMBL" id="JBAMMX010000010">
    <property type="protein sequence ID" value="KAK6932402.1"/>
    <property type="molecule type" value="Genomic_DNA"/>
</dbReference>
<feature type="domain" description="Gnk2-homologous" evidence="8">
    <location>
        <begin position="22"/>
        <end position="126"/>
    </location>
</feature>
<dbReference type="CDD" id="cd23509">
    <property type="entry name" value="Gnk2-like"/>
    <property type="match status" value="1"/>
</dbReference>
<keyword evidence="1" id="KW-0723">Serine/threonine-protein kinase</keyword>
<keyword evidence="5" id="KW-0067">ATP-binding</keyword>
<dbReference type="GO" id="GO:0005886">
    <property type="term" value="C:plasma membrane"/>
    <property type="evidence" value="ECO:0007669"/>
    <property type="project" value="TreeGrafter"/>
</dbReference>
<evidence type="ECO:0000256" key="1">
    <source>
        <dbReference type="ARBA" id="ARBA00022527"/>
    </source>
</evidence>
<feature type="signal peptide" evidence="7">
    <location>
        <begin position="1"/>
        <end position="26"/>
    </location>
</feature>
<name>A0AAN8ZC39_9MAGN</name>
<dbReference type="Gene3D" id="3.30.200.20">
    <property type="entry name" value="Phosphorylase Kinase, domain 1"/>
    <property type="match status" value="1"/>
</dbReference>
<evidence type="ECO:0000259" key="8">
    <source>
        <dbReference type="PROSITE" id="PS51473"/>
    </source>
</evidence>
<feature type="chain" id="PRO_5042819888" evidence="7">
    <location>
        <begin position="27"/>
        <end position="324"/>
    </location>
</feature>
<dbReference type="Proteomes" id="UP001370490">
    <property type="component" value="Unassembled WGS sequence"/>
</dbReference>
<dbReference type="Pfam" id="PF07714">
    <property type="entry name" value="PK_Tyr_Ser-Thr"/>
    <property type="match status" value="2"/>
</dbReference>
<dbReference type="GO" id="GO:0004674">
    <property type="term" value="F:protein serine/threonine kinase activity"/>
    <property type="evidence" value="ECO:0007669"/>
    <property type="project" value="UniProtKB-KW"/>
</dbReference>
<proteinExistence type="predicted"/>
<keyword evidence="4" id="KW-0418">Kinase</keyword>
<dbReference type="GO" id="GO:0005524">
    <property type="term" value="F:ATP binding"/>
    <property type="evidence" value="ECO:0007669"/>
    <property type="project" value="UniProtKB-KW"/>
</dbReference>